<gene>
    <name evidence="3" type="ORF">FYJ60_07705</name>
</gene>
<accession>A0A7X2P9G6</accession>
<protein>
    <submittedName>
        <fullName evidence="3">Uncharacterized protein</fullName>
    </submittedName>
</protein>
<dbReference type="AlphaFoldDB" id="A0A7X2P9G6"/>
<keyword evidence="2" id="KW-0812">Transmembrane</keyword>
<feature type="region of interest" description="Disordered" evidence="1">
    <location>
        <begin position="130"/>
        <end position="150"/>
    </location>
</feature>
<evidence type="ECO:0000256" key="1">
    <source>
        <dbReference type="SAM" id="MobiDB-lite"/>
    </source>
</evidence>
<name>A0A7X2P9G6_9FIRM</name>
<evidence type="ECO:0000313" key="4">
    <source>
        <dbReference type="Proteomes" id="UP000466864"/>
    </source>
</evidence>
<dbReference type="EMBL" id="VUMV01000005">
    <property type="protein sequence ID" value="MST82198.1"/>
    <property type="molecule type" value="Genomic_DNA"/>
</dbReference>
<evidence type="ECO:0000256" key="2">
    <source>
        <dbReference type="SAM" id="Phobius"/>
    </source>
</evidence>
<reference evidence="3 4" key="1">
    <citation type="submission" date="2019-08" db="EMBL/GenBank/DDBJ databases">
        <title>In-depth cultivation of the pig gut microbiome towards novel bacterial diversity and tailored functional studies.</title>
        <authorList>
            <person name="Wylensek D."/>
            <person name="Hitch T.C.A."/>
            <person name="Clavel T."/>
        </authorList>
    </citation>
    <scope>NUCLEOTIDE SEQUENCE [LARGE SCALE GENOMIC DNA]</scope>
    <source>
        <strain evidence="3 4">Oil+RF-744-WCA-WT-13</strain>
    </source>
</reference>
<proteinExistence type="predicted"/>
<keyword evidence="2" id="KW-0472">Membrane</keyword>
<feature type="transmembrane region" description="Helical" evidence="2">
    <location>
        <begin position="6"/>
        <end position="25"/>
    </location>
</feature>
<evidence type="ECO:0000313" key="3">
    <source>
        <dbReference type="EMBL" id="MST82198.1"/>
    </source>
</evidence>
<dbReference type="Proteomes" id="UP000466864">
    <property type="component" value="Unassembled WGS sequence"/>
</dbReference>
<keyword evidence="4" id="KW-1185">Reference proteome</keyword>
<feature type="compositionally biased region" description="Basic and acidic residues" evidence="1">
    <location>
        <begin position="131"/>
        <end position="150"/>
    </location>
</feature>
<organism evidence="3 4">
    <name type="scientific">Bilifractor porci</name>
    <dbReference type="NCBI Taxonomy" id="2606636"/>
    <lineage>
        <taxon>Bacteria</taxon>
        <taxon>Bacillati</taxon>
        <taxon>Bacillota</taxon>
        <taxon>Clostridia</taxon>
        <taxon>Lachnospirales</taxon>
        <taxon>Lachnospiraceae</taxon>
        <taxon>Bilifractor</taxon>
    </lineage>
</organism>
<keyword evidence="2" id="KW-1133">Transmembrane helix</keyword>
<comment type="caution">
    <text evidence="3">The sequence shown here is derived from an EMBL/GenBank/DDBJ whole genome shotgun (WGS) entry which is preliminary data.</text>
</comment>
<sequence length="150" mass="16984">MPWWGVLLIVIGILVGIIIVLYFLGKRAQKKQDEQQAQIDAAKQTVSMLVIDKKKMRIRDAGFPPIVLEQTPKMMRRTKFPIVKAKVGPKIMTFIADKKVYEIIPVKKEVKATVSGLYITDVRGIRGPLEAPKKKESRMDKLLKKGRGEA</sequence>
<dbReference type="RefSeq" id="WP_154458114.1">
    <property type="nucleotide sequence ID" value="NZ_VUMV01000005.1"/>
</dbReference>